<dbReference type="OrthoDB" id="182039at2"/>
<reference evidence="2 3" key="1">
    <citation type="submission" date="2019-06" db="EMBL/GenBank/DDBJ databases">
        <title>Sequencing the genomes of 1000 actinobacteria strains.</title>
        <authorList>
            <person name="Klenk H.-P."/>
        </authorList>
    </citation>
    <scope>NUCLEOTIDE SEQUENCE [LARGE SCALE GENOMIC DNA]</scope>
    <source>
        <strain evidence="2 3">DSM 41649</strain>
    </source>
</reference>
<evidence type="ECO:0000313" key="2">
    <source>
        <dbReference type="EMBL" id="TWE15889.1"/>
    </source>
</evidence>
<dbReference type="GO" id="GO:0012505">
    <property type="term" value="C:endomembrane system"/>
    <property type="evidence" value="ECO:0007669"/>
    <property type="project" value="TreeGrafter"/>
</dbReference>
<dbReference type="Pfam" id="PF01425">
    <property type="entry name" value="Amidase"/>
    <property type="match status" value="1"/>
</dbReference>
<dbReference type="Gene3D" id="3.90.1300.10">
    <property type="entry name" value="Amidase signature (AS) domain"/>
    <property type="match status" value="1"/>
</dbReference>
<gene>
    <name evidence="2" type="ORF">FB465_0837</name>
</gene>
<evidence type="ECO:0000259" key="1">
    <source>
        <dbReference type="Pfam" id="PF01425"/>
    </source>
</evidence>
<dbReference type="PIRSF" id="PIRSF001221">
    <property type="entry name" value="Amidase_fungi"/>
    <property type="match status" value="1"/>
</dbReference>
<proteinExistence type="predicted"/>
<dbReference type="NCBIfam" id="NF004816">
    <property type="entry name" value="PRK06170.1"/>
    <property type="match status" value="1"/>
</dbReference>
<dbReference type="PANTHER" id="PTHR43372:SF4">
    <property type="entry name" value="FATTY-ACID AMIDE HYDROLASE 2"/>
    <property type="match status" value="1"/>
</dbReference>
<dbReference type="EMBL" id="VIVR01000001">
    <property type="protein sequence ID" value="TWE15889.1"/>
    <property type="molecule type" value="Genomic_DNA"/>
</dbReference>
<dbReference type="PANTHER" id="PTHR43372">
    <property type="entry name" value="FATTY-ACID AMIDE HYDROLASE"/>
    <property type="match status" value="1"/>
</dbReference>
<protein>
    <submittedName>
        <fullName evidence="2">Amidase</fullName>
    </submittedName>
</protein>
<dbReference type="RefSeq" id="WP_145787660.1">
    <property type="nucleotide sequence ID" value="NZ_BAAABR010000027.1"/>
</dbReference>
<dbReference type="InterPro" id="IPR036928">
    <property type="entry name" value="AS_sf"/>
</dbReference>
<comment type="caution">
    <text evidence="2">The sequence shown here is derived from an EMBL/GenBank/DDBJ whole genome shotgun (WGS) entry which is preliminary data.</text>
</comment>
<organism evidence="2 3">
    <name type="scientific">Kitasatospora atroaurantiaca</name>
    <dbReference type="NCBI Taxonomy" id="285545"/>
    <lineage>
        <taxon>Bacteria</taxon>
        <taxon>Bacillati</taxon>
        <taxon>Actinomycetota</taxon>
        <taxon>Actinomycetes</taxon>
        <taxon>Kitasatosporales</taxon>
        <taxon>Streptomycetaceae</taxon>
        <taxon>Kitasatospora</taxon>
    </lineage>
</organism>
<dbReference type="AlphaFoldDB" id="A0A561EJV6"/>
<keyword evidence="3" id="KW-1185">Reference proteome</keyword>
<name>A0A561EJV6_9ACTN</name>
<sequence>MTNTTDIAFRTAAELTAALRRREISSVELLDHYLGRIEKLNPAVNAVSTIDPEQARAQARTADAALARGERLGPLHGLPMTVKDTIETAGIRTTAGAPELADHLPERDADSVARLRAAGAVILGKTNVPGYARDVQTYNPLFGTTNNPWNQGRAVGGSSGGGAAALAAGLTGFEVGSDLAGSIRNPAHYCGVYALRPSFGIVPSRGHIPRAPGWLTSSDMMSIGPLGRGPEDLDLGLDVLAGPASAQAVAWRLELPRPRAAHLDGYRVGVWLDDPYCPIDTTVGDLLAGAVAALRAAGARTDERTRPVELATGDRLFQQLMHGTAVASWQESDFERSCALAAGLPADADDPGARFLRNTTQRLRDWHHANEQREQLRAVWAEYFRYHDVLLCPVTPTAAIPHDHNPDLGARRLTVNGKERPYWDQSPWTGLASLAHLPAAVAPVGLTPEGLPVGIQIIGPHLEDRTVTDLARHLTRLLGGFQPPPQL</sequence>
<feature type="domain" description="Amidase" evidence="1">
    <location>
        <begin position="28"/>
        <end position="467"/>
    </location>
</feature>
<dbReference type="InterPro" id="IPR052739">
    <property type="entry name" value="FAAH2"/>
</dbReference>
<evidence type="ECO:0000313" key="3">
    <source>
        <dbReference type="Proteomes" id="UP000318416"/>
    </source>
</evidence>
<dbReference type="InterPro" id="IPR023631">
    <property type="entry name" value="Amidase_dom"/>
</dbReference>
<dbReference type="Proteomes" id="UP000318416">
    <property type="component" value="Unassembled WGS sequence"/>
</dbReference>
<dbReference type="SUPFAM" id="SSF75304">
    <property type="entry name" value="Amidase signature (AS) enzymes"/>
    <property type="match status" value="1"/>
</dbReference>
<accession>A0A561EJV6</accession>